<proteinExistence type="predicted"/>
<evidence type="ECO:0000256" key="11">
    <source>
        <dbReference type="ARBA" id="ARBA00047984"/>
    </source>
</evidence>
<organism evidence="14 15">
    <name type="scientific">Curvularia kusanoi</name>
    <name type="common">Cochliobolus kusanoi</name>
    <dbReference type="NCBI Taxonomy" id="90978"/>
    <lineage>
        <taxon>Eukaryota</taxon>
        <taxon>Fungi</taxon>
        <taxon>Dikarya</taxon>
        <taxon>Ascomycota</taxon>
        <taxon>Pezizomycotina</taxon>
        <taxon>Dothideomycetes</taxon>
        <taxon>Pleosporomycetidae</taxon>
        <taxon>Pleosporales</taxon>
        <taxon>Pleosporineae</taxon>
        <taxon>Pleosporaceae</taxon>
        <taxon>Curvularia</taxon>
    </lineage>
</organism>
<feature type="region of interest" description="Disordered" evidence="12">
    <location>
        <begin position="698"/>
        <end position="806"/>
    </location>
</feature>
<evidence type="ECO:0000256" key="7">
    <source>
        <dbReference type="ARBA" id="ARBA00022806"/>
    </source>
</evidence>
<dbReference type="InterPro" id="IPR041082">
    <property type="entry name" value="Suv3_C_1"/>
</dbReference>
<evidence type="ECO:0000256" key="6">
    <source>
        <dbReference type="ARBA" id="ARBA00022801"/>
    </source>
</evidence>
<dbReference type="Gene3D" id="1.20.272.40">
    <property type="match status" value="1"/>
</dbReference>
<sequence>MSALPTRRNSLCLFCTFAARSSQPPRLLPRTQVAYRSVSVSVSKSGGKRFQGSNQRKHRGSFNPLISSRHGNDRPLNDDTVRSIVDGKLEKLQAEFTKPEFLASLDLSLEKFGHEWKRFKHAISAWVKQDSRELIELVQLSARHKSNARLETRLRYLFYAQTCGGRFTTAELDNQKQVADLRYPAEWYPATREVPRVVHMHVGPTNSGKTYHALKRLEAAKSGIYLGPLRLLAHEVFTRLNAKGRSCALVTGEEQRVPEGNGPPPMYSCTVEMAPLNTRFDVAVIDEIQMINHPERGWAWTQAFLGLQAREIHLCGEARTVNIMRELCALVGDEVHVHTYERLTPLAVESQSLRGDLSKLQKGDCLVAFTVVGIHALRREIEKRTGKKCAIVYGSLPPETRAQQAKLFNDPDNDYDFLVASDAIGMGLNLAIKRVIFESTMKSNGSTLVPLQISDIKQIAGRAGRYKTAADAVTDSAQTGQAVVKKEKTIGWCTTLDQADLAALKDGMSREPEPIETAGLFPPSLIIERFANYFPPGTPFSYILLRLHEISVTHSRFHLCGLKEQLAIADVIHTVKGLSTQDRIMITSAPCNTRDKDEKTFLRTLAECIATGQEANLLELPNIPLDVMDEPPRGDREYLYSLERLHKMVILYLWLSYRFPNIFTTRSLANYTKKLLEDQIESVLTQFSTTELRLQQKAQRQRARAAEQEAKKAQKATQQPKKSIPAPPGLPEEAKDIVNDERAFADGPPSTDDVDEYPEDPIEESEKSEESAENVKTEGSEETEQTEKWNTITGKAQAEQQRSANL</sequence>
<feature type="domain" description="Helicase C-terminal" evidence="13">
    <location>
        <begin position="352"/>
        <end position="502"/>
    </location>
</feature>
<dbReference type="PANTHER" id="PTHR12131:SF1">
    <property type="entry name" value="ATP-DEPENDENT RNA HELICASE SUPV3L1, MITOCHONDRIAL-RELATED"/>
    <property type="match status" value="1"/>
</dbReference>
<dbReference type="Pfam" id="PF22527">
    <property type="entry name" value="DEXQc_Suv3"/>
    <property type="match status" value="1"/>
</dbReference>
<dbReference type="GO" id="GO:0045025">
    <property type="term" value="C:mitochondrial degradosome"/>
    <property type="evidence" value="ECO:0007669"/>
    <property type="project" value="TreeGrafter"/>
</dbReference>
<evidence type="ECO:0000256" key="9">
    <source>
        <dbReference type="ARBA" id="ARBA00022946"/>
    </source>
</evidence>
<evidence type="ECO:0000256" key="12">
    <source>
        <dbReference type="SAM" id="MobiDB-lite"/>
    </source>
</evidence>
<evidence type="ECO:0000313" key="14">
    <source>
        <dbReference type="EMBL" id="KAF3003514.1"/>
    </source>
</evidence>
<evidence type="ECO:0000313" key="15">
    <source>
        <dbReference type="Proteomes" id="UP000801428"/>
    </source>
</evidence>
<feature type="compositionally biased region" description="Basic and acidic residues" evidence="12">
    <location>
        <begin position="732"/>
        <end position="744"/>
    </location>
</feature>
<dbReference type="EC" id="3.6.4.13" evidence="4"/>
<dbReference type="EMBL" id="SWKU01000009">
    <property type="protein sequence ID" value="KAF3003514.1"/>
    <property type="molecule type" value="Genomic_DNA"/>
</dbReference>
<dbReference type="Gene3D" id="3.40.50.300">
    <property type="entry name" value="P-loop containing nucleotide triphosphate hydrolases"/>
    <property type="match status" value="2"/>
</dbReference>
<evidence type="ECO:0000256" key="4">
    <source>
        <dbReference type="ARBA" id="ARBA00012552"/>
    </source>
</evidence>
<dbReference type="CDD" id="cd18805">
    <property type="entry name" value="SF2_C_suv3"/>
    <property type="match status" value="1"/>
</dbReference>
<dbReference type="Pfam" id="PF18147">
    <property type="entry name" value="Suv3_C_1"/>
    <property type="match status" value="1"/>
</dbReference>
<reference evidence="14" key="1">
    <citation type="submission" date="2019-04" db="EMBL/GenBank/DDBJ databases">
        <title>Sequencing of skin fungus with MAO and IRED activity.</title>
        <authorList>
            <person name="Marsaioli A.J."/>
            <person name="Bonatto J.M.C."/>
            <person name="Reis Junior O."/>
        </authorList>
    </citation>
    <scope>NUCLEOTIDE SEQUENCE</scope>
    <source>
        <strain evidence="14">30M1</strain>
    </source>
</reference>
<keyword evidence="5" id="KW-0547">Nucleotide-binding</keyword>
<dbReference type="PANTHER" id="PTHR12131">
    <property type="entry name" value="ATP-DEPENDENT RNA AND DNA HELICASE"/>
    <property type="match status" value="1"/>
</dbReference>
<keyword evidence="7 14" id="KW-0347">Helicase</keyword>
<comment type="subcellular location">
    <subcellularLocation>
        <location evidence="3">Mitochondrion</location>
    </subcellularLocation>
</comment>
<accession>A0A9P4TF14</accession>
<dbReference type="AlphaFoldDB" id="A0A9P4TF14"/>
<protein>
    <recommendedName>
        <fullName evidence="4">RNA helicase</fullName>
        <ecNumber evidence="4">3.6.4.13</ecNumber>
    </recommendedName>
</protein>
<dbReference type="OrthoDB" id="6692397at2759"/>
<dbReference type="FunFam" id="1.20.272.40:FF:000002">
    <property type="entry name" value="ATP-dependent RNA helicase SUV3, mitochondrial"/>
    <property type="match status" value="1"/>
</dbReference>
<evidence type="ECO:0000259" key="13">
    <source>
        <dbReference type="PROSITE" id="PS51194"/>
    </source>
</evidence>
<dbReference type="FunFam" id="3.40.50.300:FF:000269">
    <property type="entry name" value="ATP-dependent RNA helicase SUPV3L1, mitochondrial"/>
    <property type="match status" value="1"/>
</dbReference>
<dbReference type="Proteomes" id="UP000801428">
    <property type="component" value="Unassembled WGS sequence"/>
</dbReference>
<dbReference type="InterPro" id="IPR055206">
    <property type="entry name" value="DEXQc_SUV3"/>
</dbReference>
<dbReference type="SMART" id="SM00490">
    <property type="entry name" value="HELICc"/>
    <property type="match status" value="1"/>
</dbReference>
<dbReference type="PROSITE" id="PS51194">
    <property type="entry name" value="HELICASE_CTER"/>
    <property type="match status" value="1"/>
</dbReference>
<keyword evidence="8" id="KW-0067">ATP-binding</keyword>
<dbReference type="InterPro" id="IPR050699">
    <property type="entry name" value="RNA-DNA_Helicase"/>
</dbReference>
<dbReference type="CDD" id="cd17913">
    <property type="entry name" value="DEXQc_Suv3"/>
    <property type="match status" value="1"/>
</dbReference>
<evidence type="ECO:0000256" key="10">
    <source>
        <dbReference type="ARBA" id="ARBA00023128"/>
    </source>
</evidence>
<gene>
    <name evidence="14" type="primary">SUV3</name>
    <name evidence="14" type="ORF">E8E13_005188</name>
</gene>
<feature type="region of interest" description="Disordered" evidence="12">
    <location>
        <begin position="46"/>
        <end position="77"/>
    </location>
</feature>
<dbReference type="GO" id="GO:0000965">
    <property type="term" value="P:mitochondrial RNA 3'-end processing"/>
    <property type="evidence" value="ECO:0007669"/>
    <property type="project" value="TreeGrafter"/>
</dbReference>
<keyword evidence="10" id="KW-0496">Mitochondrion</keyword>
<comment type="cofactor">
    <cofactor evidence="2">
        <name>Mg(2+)</name>
        <dbReference type="ChEBI" id="CHEBI:18420"/>
    </cofactor>
</comment>
<dbReference type="GO" id="GO:0016787">
    <property type="term" value="F:hydrolase activity"/>
    <property type="evidence" value="ECO:0007669"/>
    <property type="project" value="UniProtKB-KW"/>
</dbReference>
<dbReference type="GO" id="GO:0005524">
    <property type="term" value="F:ATP binding"/>
    <property type="evidence" value="ECO:0007669"/>
    <property type="project" value="UniProtKB-KW"/>
</dbReference>
<evidence type="ECO:0000256" key="3">
    <source>
        <dbReference type="ARBA" id="ARBA00004173"/>
    </source>
</evidence>
<name>A0A9P4TF14_CURKU</name>
<evidence type="ECO:0000256" key="2">
    <source>
        <dbReference type="ARBA" id="ARBA00001946"/>
    </source>
</evidence>
<comment type="caution">
    <text evidence="14">The sequence shown here is derived from an EMBL/GenBank/DDBJ whole genome shotgun (WGS) entry which is preliminary data.</text>
</comment>
<feature type="compositionally biased region" description="Acidic residues" evidence="12">
    <location>
        <begin position="752"/>
        <end position="763"/>
    </location>
</feature>
<feature type="compositionally biased region" description="Basic and acidic residues" evidence="12">
    <location>
        <begin position="764"/>
        <end position="779"/>
    </location>
</feature>
<keyword evidence="6" id="KW-0378">Hydrolase</keyword>
<feature type="compositionally biased region" description="Polar residues" evidence="12">
    <location>
        <begin position="788"/>
        <end position="806"/>
    </location>
</feature>
<keyword evidence="9" id="KW-0809">Transit peptide</keyword>
<keyword evidence="15" id="KW-1185">Reference proteome</keyword>
<dbReference type="InterPro" id="IPR001650">
    <property type="entry name" value="Helicase_C-like"/>
</dbReference>
<dbReference type="InterPro" id="IPR022192">
    <property type="entry name" value="SUV3_C"/>
</dbReference>
<evidence type="ECO:0000256" key="5">
    <source>
        <dbReference type="ARBA" id="ARBA00022741"/>
    </source>
</evidence>
<dbReference type="FunFam" id="3.40.50.300:FF:000957">
    <property type="entry name" value="ATP-dependent RNA helicase SUV3L, mitochondrial"/>
    <property type="match status" value="1"/>
</dbReference>
<dbReference type="SUPFAM" id="SSF52540">
    <property type="entry name" value="P-loop containing nucleoside triphosphate hydrolases"/>
    <property type="match status" value="1"/>
</dbReference>
<dbReference type="InterPro" id="IPR027417">
    <property type="entry name" value="P-loop_NTPase"/>
</dbReference>
<comment type="cofactor">
    <cofactor evidence="1">
        <name>Mn(2+)</name>
        <dbReference type="ChEBI" id="CHEBI:29035"/>
    </cofactor>
</comment>
<evidence type="ECO:0000256" key="1">
    <source>
        <dbReference type="ARBA" id="ARBA00001936"/>
    </source>
</evidence>
<dbReference type="GO" id="GO:0003724">
    <property type="term" value="F:RNA helicase activity"/>
    <property type="evidence" value="ECO:0007669"/>
    <property type="project" value="UniProtKB-EC"/>
</dbReference>
<evidence type="ECO:0000256" key="8">
    <source>
        <dbReference type="ARBA" id="ARBA00022840"/>
    </source>
</evidence>
<dbReference type="InterPro" id="IPR044774">
    <property type="entry name" value="Suv3_DEXQc"/>
</dbReference>
<dbReference type="Gene3D" id="1.20.58.1080">
    <property type="match status" value="1"/>
</dbReference>
<dbReference type="Pfam" id="PF12513">
    <property type="entry name" value="SUV3_C"/>
    <property type="match status" value="1"/>
</dbReference>
<dbReference type="Pfam" id="PF00271">
    <property type="entry name" value="Helicase_C"/>
    <property type="match status" value="1"/>
</dbReference>
<comment type="catalytic activity">
    <reaction evidence="11">
        <text>ATP + H2O = ADP + phosphate + H(+)</text>
        <dbReference type="Rhea" id="RHEA:13065"/>
        <dbReference type="ChEBI" id="CHEBI:15377"/>
        <dbReference type="ChEBI" id="CHEBI:15378"/>
        <dbReference type="ChEBI" id="CHEBI:30616"/>
        <dbReference type="ChEBI" id="CHEBI:43474"/>
        <dbReference type="ChEBI" id="CHEBI:456216"/>
        <dbReference type="EC" id="3.6.4.13"/>
    </reaction>
</comment>